<comment type="caution">
    <text evidence="2">The sequence shown here is derived from an EMBL/GenBank/DDBJ whole genome shotgun (WGS) entry which is preliminary data.</text>
</comment>
<dbReference type="EMBL" id="JZEX01000109">
    <property type="protein sequence ID" value="KKB11667.1"/>
    <property type="molecule type" value="Genomic_DNA"/>
</dbReference>
<dbReference type="PATRIC" id="fig|443610.3.peg.532"/>
<sequence length="168" mass="18196">MTAMPDGRLKDLGESPLARLALAVNGQDPFLAPHHVEAGERIRRLAGRAQMIQRTTMSYDPARAASTKGARGGGGDIAESALDARRRIGDLLDALPRDCAGVVLDVCGLLKGLQTVEAERGWPRRSAKLVLRIGLDQLAARLGLDPEARGRERGRVQGWLDARPTRFE</sequence>
<proteinExistence type="predicted"/>
<protein>
    <recommendedName>
        <fullName evidence="1">DUF6456 domain-containing protein</fullName>
    </recommendedName>
</protein>
<keyword evidence="3" id="KW-1185">Reference proteome</keyword>
<evidence type="ECO:0000313" key="3">
    <source>
        <dbReference type="Proteomes" id="UP000033632"/>
    </source>
</evidence>
<gene>
    <name evidence="2" type="ORF">VE25_11620</name>
</gene>
<dbReference type="Pfam" id="PF20057">
    <property type="entry name" value="DUF6456"/>
    <property type="match status" value="1"/>
</dbReference>
<evidence type="ECO:0000259" key="1">
    <source>
        <dbReference type="Pfam" id="PF20057"/>
    </source>
</evidence>
<reference evidence="2 3" key="1">
    <citation type="submission" date="2015-03" db="EMBL/GenBank/DDBJ databases">
        <authorList>
            <person name="Hassan Y.I."/>
            <person name="Lepp D."/>
            <person name="Li X.-Z."/>
            <person name="Zhou T."/>
        </authorList>
    </citation>
    <scope>NUCLEOTIDE SEQUENCE [LARGE SCALE GENOMIC DNA]</scope>
    <source>
        <strain evidence="2 3">BD-c194</strain>
    </source>
</reference>
<dbReference type="InterPro" id="IPR045599">
    <property type="entry name" value="DUF6456"/>
</dbReference>
<dbReference type="AlphaFoldDB" id="A0A0F5FU15"/>
<accession>A0A0F5FU15</accession>
<feature type="domain" description="DUF6456" evidence="1">
    <location>
        <begin position="12"/>
        <end position="140"/>
    </location>
</feature>
<dbReference type="Proteomes" id="UP000033632">
    <property type="component" value="Unassembled WGS sequence"/>
</dbReference>
<name>A0A0F5FU15_9HYPH</name>
<evidence type="ECO:0000313" key="2">
    <source>
        <dbReference type="EMBL" id="KKB11667.1"/>
    </source>
</evidence>
<dbReference type="STRING" id="443610.VE25_11620"/>
<organism evidence="2 3">
    <name type="scientific">Devosia geojensis</name>
    <dbReference type="NCBI Taxonomy" id="443610"/>
    <lineage>
        <taxon>Bacteria</taxon>
        <taxon>Pseudomonadati</taxon>
        <taxon>Pseudomonadota</taxon>
        <taxon>Alphaproteobacteria</taxon>
        <taxon>Hyphomicrobiales</taxon>
        <taxon>Devosiaceae</taxon>
        <taxon>Devosia</taxon>
    </lineage>
</organism>